<comment type="caution">
    <text evidence="2">The sequence shown here is derived from an EMBL/GenBank/DDBJ whole genome shotgun (WGS) entry which is preliminary data.</text>
</comment>
<sequence length="384" mass="42849">MKSIRVELLKPGDVLGRAVLSRTGLSILEEGTMFTEAYIKRIKELGITSVFVREVPGQARTEFEGNHFISLSGGAAALAADAMDGTDVPDPRVRKQAMEELVALTLPENIEGRLSTPLIEERFKRLFRGMICDISSHAKLIDQLALMLQCDRRLFDHSLNVAKLTAMLGVSRQFDNARLLDLTVGGLLFDIGMTRMPRSLIRAKRRLSQEERKTLENHAIEGYRIMMALDGVSTESAKCALLHHERYDGSGYPVRMSGGEIPEMAQMVAMADVFDALTSPRYHRQAYTENEAIEFLFGAGGRYFDAELVKQFVKHISLFPVSTLIKLSNGQIAEVASNANGFAHRPVVRILREADGTRVRSPYELDLSMKRDVVVLHSCEELHS</sequence>
<organism evidence="2 3">
    <name type="scientific">Paenibacillus rhizolycopersici</name>
    <dbReference type="NCBI Taxonomy" id="2780073"/>
    <lineage>
        <taxon>Bacteria</taxon>
        <taxon>Bacillati</taxon>
        <taxon>Bacillota</taxon>
        <taxon>Bacilli</taxon>
        <taxon>Bacillales</taxon>
        <taxon>Paenibacillaceae</taxon>
        <taxon>Paenibacillus</taxon>
    </lineage>
</organism>
<dbReference type="InterPro" id="IPR037522">
    <property type="entry name" value="HD_GYP_dom"/>
</dbReference>
<reference evidence="2 3" key="1">
    <citation type="submission" date="2021-01" db="EMBL/GenBank/DDBJ databases">
        <title>Paenibacillus sp.nov. isolated from the rhizosphere soil of tomato plant.</title>
        <authorList>
            <person name="Thin K.K."/>
            <person name="Zhang X."/>
            <person name="He S."/>
        </authorList>
    </citation>
    <scope>NUCLEOTIDE SEQUENCE [LARGE SCALE GENOMIC DNA]</scope>
    <source>
        <strain evidence="2 3">DXFW5</strain>
    </source>
</reference>
<protein>
    <submittedName>
        <fullName evidence="2">HD domain-containing protein</fullName>
    </submittedName>
</protein>
<evidence type="ECO:0000313" key="2">
    <source>
        <dbReference type="EMBL" id="MBM6994420.1"/>
    </source>
</evidence>
<dbReference type="SMART" id="SM00471">
    <property type="entry name" value="HDc"/>
    <property type="match status" value="1"/>
</dbReference>
<dbReference type="InterPro" id="IPR003607">
    <property type="entry name" value="HD/PDEase_dom"/>
</dbReference>
<proteinExistence type="predicted"/>
<dbReference type="Pfam" id="PF13487">
    <property type="entry name" value="HD_5"/>
    <property type="match status" value="1"/>
</dbReference>
<dbReference type="CDD" id="cd00077">
    <property type="entry name" value="HDc"/>
    <property type="match status" value="1"/>
</dbReference>
<dbReference type="SUPFAM" id="SSF109604">
    <property type="entry name" value="HD-domain/PDEase-like"/>
    <property type="match status" value="1"/>
</dbReference>
<name>A0ABS2GZQ3_9BACL</name>
<feature type="domain" description="HD-GYP" evidence="1">
    <location>
        <begin position="132"/>
        <end position="328"/>
    </location>
</feature>
<accession>A0ABS2GZQ3</accession>
<dbReference type="PROSITE" id="PS51832">
    <property type="entry name" value="HD_GYP"/>
    <property type="match status" value="1"/>
</dbReference>
<dbReference type="Gene3D" id="1.10.3210.10">
    <property type="entry name" value="Hypothetical protein af1432"/>
    <property type="match status" value="1"/>
</dbReference>
<evidence type="ECO:0000259" key="1">
    <source>
        <dbReference type="PROSITE" id="PS51832"/>
    </source>
</evidence>
<gene>
    <name evidence="2" type="ORF">IM700_001930</name>
</gene>
<dbReference type="PANTHER" id="PTHR43155:SF2">
    <property type="entry name" value="CYCLIC DI-GMP PHOSPHODIESTERASE PA4108"/>
    <property type="match status" value="1"/>
</dbReference>
<evidence type="ECO:0000313" key="3">
    <source>
        <dbReference type="Proteomes" id="UP001516620"/>
    </source>
</evidence>
<dbReference type="EMBL" id="JADCNN020000001">
    <property type="protein sequence ID" value="MBM6994420.1"/>
    <property type="molecule type" value="Genomic_DNA"/>
</dbReference>
<dbReference type="PANTHER" id="PTHR43155">
    <property type="entry name" value="CYCLIC DI-GMP PHOSPHODIESTERASE PA4108-RELATED"/>
    <property type="match status" value="1"/>
</dbReference>
<keyword evidence="3" id="KW-1185">Reference proteome</keyword>
<dbReference type="Proteomes" id="UP001516620">
    <property type="component" value="Unassembled WGS sequence"/>
</dbReference>
<dbReference type="RefSeq" id="WP_193415515.1">
    <property type="nucleotide sequence ID" value="NZ_JADCNN020000001.1"/>
</dbReference>